<dbReference type="EMBL" id="GBXM01089017">
    <property type="protein sequence ID" value="JAH19560.1"/>
    <property type="molecule type" value="Transcribed_RNA"/>
</dbReference>
<evidence type="ECO:0000313" key="1">
    <source>
        <dbReference type="EMBL" id="JAH10160.1"/>
    </source>
</evidence>
<sequence>MIVILSKIKRFTQLESQRDIRKMKMDTKHIQMESYKTFCIADSQ</sequence>
<name>A0A0E9Q1E5_ANGAN</name>
<dbReference type="EMBL" id="GBXM01098417">
    <property type="protein sequence ID" value="JAH10160.1"/>
    <property type="molecule type" value="Transcribed_RNA"/>
</dbReference>
<reference evidence="1" key="2">
    <citation type="journal article" date="2015" name="Fish Shellfish Immunol.">
        <title>Early steps in the European eel (Anguilla anguilla)-Vibrio vulnificus interaction in the gills: Role of the RtxA13 toxin.</title>
        <authorList>
            <person name="Callol A."/>
            <person name="Pajuelo D."/>
            <person name="Ebbesson L."/>
            <person name="Teles M."/>
            <person name="MacKenzie S."/>
            <person name="Amaro C."/>
        </authorList>
    </citation>
    <scope>NUCLEOTIDE SEQUENCE</scope>
</reference>
<organism evidence="1">
    <name type="scientific">Anguilla anguilla</name>
    <name type="common">European freshwater eel</name>
    <name type="synonym">Muraena anguilla</name>
    <dbReference type="NCBI Taxonomy" id="7936"/>
    <lineage>
        <taxon>Eukaryota</taxon>
        <taxon>Metazoa</taxon>
        <taxon>Chordata</taxon>
        <taxon>Craniata</taxon>
        <taxon>Vertebrata</taxon>
        <taxon>Euteleostomi</taxon>
        <taxon>Actinopterygii</taxon>
        <taxon>Neopterygii</taxon>
        <taxon>Teleostei</taxon>
        <taxon>Anguilliformes</taxon>
        <taxon>Anguillidae</taxon>
        <taxon>Anguilla</taxon>
    </lineage>
</organism>
<protein>
    <submittedName>
        <fullName evidence="1">Uncharacterized protein</fullName>
    </submittedName>
</protein>
<proteinExistence type="predicted"/>
<accession>A0A0E9Q1E5</accession>
<reference evidence="1" key="1">
    <citation type="submission" date="2014-11" db="EMBL/GenBank/DDBJ databases">
        <authorList>
            <person name="Amaro Gonzalez C."/>
        </authorList>
    </citation>
    <scope>NUCLEOTIDE SEQUENCE</scope>
</reference>
<dbReference type="AlphaFoldDB" id="A0A0E9Q1E5"/>